<dbReference type="CDD" id="cd04138">
    <property type="entry name" value="H_N_K_Ras_like"/>
    <property type="match status" value="1"/>
</dbReference>
<accession>A0A803WEB2</accession>
<reference evidence="3 4" key="1">
    <citation type="journal article" date="2012" name="Nature">
        <title>The genomic landscape of species divergence in Ficedula flycatchers.</title>
        <authorList>
            <person name="Ellegren H."/>
            <person name="Smeds L."/>
            <person name="Burri R."/>
            <person name="Olason P.I."/>
            <person name="Backstrom N."/>
            <person name="Kawakami T."/>
            <person name="Kunstner A."/>
            <person name="Makinen H."/>
            <person name="Nadachowska-Brzyska K."/>
            <person name="Qvarnstrom A."/>
            <person name="Uebbing S."/>
            <person name="Wolf J.B."/>
        </authorList>
    </citation>
    <scope>NUCLEOTIDE SEQUENCE [LARGE SCALE GENOMIC DNA]</scope>
</reference>
<dbReference type="Ensembl" id="ENSFALT00000029556.1">
    <property type="protein sequence ID" value="ENSFALP00000033318.1"/>
    <property type="gene ID" value="ENSFALG00000003415.2"/>
</dbReference>
<dbReference type="PROSITE" id="PS51421">
    <property type="entry name" value="RAS"/>
    <property type="match status" value="1"/>
</dbReference>
<dbReference type="NCBIfam" id="TIGR00231">
    <property type="entry name" value="small_GTP"/>
    <property type="match status" value="1"/>
</dbReference>
<dbReference type="AlphaFoldDB" id="A0A803WEB2"/>
<dbReference type="InterPro" id="IPR001806">
    <property type="entry name" value="Small_GTPase"/>
</dbReference>
<evidence type="ECO:0000256" key="1">
    <source>
        <dbReference type="ARBA" id="ARBA00022741"/>
    </source>
</evidence>
<dbReference type="SMART" id="SM00173">
    <property type="entry name" value="RAS"/>
    <property type="match status" value="1"/>
</dbReference>
<organism evidence="3 4">
    <name type="scientific">Ficedula albicollis</name>
    <name type="common">Collared flycatcher</name>
    <name type="synonym">Muscicapa albicollis</name>
    <dbReference type="NCBI Taxonomy" id="59894"/>
    <lineage>
        <taxon>Eukaryota</taxon>
        <taxon>Metazoa</taxon>
        <taxon>Chordata</taxon>
        <taxon>Craniata</taxon>
        <taxon>Vertebrata</taxon>
        <taxon>Euteleostomi</taxon>
        <taxon>Archelosauria</taxon>
        <taxon>Archosauria</taxon>
        <taxon>Dinosauria</taxon>
        <taxon>Saurischia</taxon>
        <taxon>Theropoda</taxon>
        <taxon>Coelurosauria</taxon>
        <taxon>Aves</taxon>
        <taxon>Neognathae</taxon>
        <taxon>Neoaves</taxon>
        <taxon>Telluraves</taxon>
        <taxon>Australaves</taxon>
        <taxon>Passeriformes</taxon>
        <taxon>Muscicapidae</taxon>
        <taxon>Ficedula</taxon>
    </lineage>
</organism>
<dbReference type="Proteomes" id="UP000016665">
    <property type="component" value="Chromosome 26"/>
</dbReference>
<name>A0A803WEB2_FICAL</name>
<reference evidence="3" key="3">
    <citation type="submission" date="2025-09" db="UniProtKB">
        <authorList>
            <consortium name="Ensembl"/>
        </authorList>
    </citation>
    <scope>IDENTIFICATION</scope>
</reference>
<dbReference type="SMART" id="SM00175">
    <property type="entry name" value="RAB"/>
    <property type="match status" value="1"/>
</dbReference>
<dbReference type="GO" id="GO:0001938">
    <property type="term" value="P:positive regulation of endothelial cell proliferation"/>
    <property type="evidence" value="ECO:0007669"/>
    <property type="project" value="Ensembl"/>
</dbReference>
<dbReference type="PRINTS" id="PR00449">
    <property type="entry name" value="RASTRNSFRMNG"/>
</dbReference>
<dbReference type="GO" id="GO:0003924">
    <property type="term" value="F:GTPase activity"/>
    <property type="evidence" value="ECO:0007669"/>
    <property type="project" value="Ensembl"/>
</dbReference>
<dbReference type="FunFam" id="3.40.50.300:FF:003556">
    <property type="entry name" value="NRAS proto-oncogene, GTPase"/>
    <property type="match status" value="1"/>
</dbReference>
<keyword evidence="2" id="KW-0342">GTP-binding</keyword>
<dbReference type="GO" id="GO:0007265">
    <property type="term" value="P:Ras protein signal transduction"/>
    <property type="evidence" value="ECO:0007669"/>
    <property type="project" value="Ensembl"/>
</dbReference>
<gene>
    <name evidence="3" type="primary">NRAS</name>
</gene>
<dbReference type="PROSITE" id="PS51419">
    <property type="entry name" value="RAB"/>
    <property type="match status" value="1"/>
</dbReference>
<evidence type="ECO:0000256" key="2">
    <source>
        <dbReference type="ARBA" id="ARBA00023134"/>
    </source>
</evidence>
<reference evidence="3" key="2">
    <citation type="submission" date="2025-08" db="UniProtKB">
        <authorList>
            <consortium name="Ensembl"/>
        </authorList>
    </citation>
    <scope>IDENTIFICATION</scope>
</reference>
<dbReference type="InterPro" id="IPR027417">
    <property type="entry name" value="P-loop_NTPase"/>
</dbReference>
<dbReference type="GO" id="GO:0005794">
    <property type="term" value="C:Golgi apparatus"/>
    <property type="evidence" value="ECO:0007669"/>
    <property type="project" value="Ensembl"/>
</dbReference>
<dbReference type="GO" id="GO:0044877">
    <property type="term" value="F:protein-containing complex binding"/>
    <property type="evidence" value="ECO:0007669"/>
    <property type="project" value="Ensembl"/>
</dbReference>
<proteinExistence type="predicted"/>
<protein>
    <submittedName>
        <fullName evidence="3">NRAS proto-onco, GTPase</fullName>
    </submittedName>
</protein>
<evidence type="ECO:0000313" key="3">
    <source>
        <dbReference type="Ensembl" id="ENSFALP00000033318.1"/>
    </source>
</evidence>
<keyword evidence="4" id="KW-1185">Reference proteome</keyword>
<evidence type="ECO:0000313" key="4">
    <source>
        <dbReference type="Proteomes" id="UP000016665"/>
    </source>
</evidence>
<dbReference type="PANTHER" id="PTHR24070">
    <property type="entry name" value="RAS, DI-RAS, AND RHEB FAMILY MEMBERS OF SMALL GTPASE SUPERFAMILY"/>
    <property type="match status" value="1"/>
</dbReference>
<dbReference type="Gene3D" id="3.40.50.300">
    <property type="entry name" value="P-loop containing nucleotide triphosphate hydrolases"/>
    <property type="match status" value="1"/>
</dbReference>
<dbReference type="GO" id="GO:0016020">
    <property type="term" value="C:membrane"/>
    <property type="evidence" value="ECO:0007669"/>
    <property type="project" value="InterPro"/>
</dbReference>
<dbReference type="SMART" id="SM00174">
    <property type="entry name" value="RHO"/>
    <property type="match status" value="1"/>
</dbReference>
<keyword evidence="1" id="KW-0547">Nucleotide-binding</keyword>
<dbReference type="InterPro" id="IPR020849">
    <property type="entry name" value="Small_GTPase_Ras-type"/>
</dbReference>
<dbReference type="GeneTree" id="ENSGT00940000158947"/>
<dbReference type="InterPro" id="IPR005225">
    <property type="entry name" value="Small_GTP-bd"/>
</dbReference>
<dbReference type="GO" id="GO:0005525">
    <property type="term" value="F:GTP binding"/>
    <property type="evidence" value="ECO:0007669"/>
    <property type="project" value="UniProtKB-KW"/>
</dbReference>
<sequence length="220" mass="24467">MAGTPSTVPGCSQPQRPAWPWALPGIQEQPQLLWSSWKSCCCDVVAMFVSLLARAGGSRAALTLPVLQDSYRKQVVIDGETCLLDILDTAGQEEYSAMRDQYMRTGEGFLCVFAINNSKSFADINLYREQIKRVKDSDDVPMVLVGNKCDLPTRTVDTKQAQELAKSYGIPFIETSAKTRQGVEDAFYTLVREIRQYRMKKLNSSEDGNQGCMGLSCLVM</sequence>
<dbReference type="SUPFAM" id="SSF52540">
    <property type="entry name" value="P-loop containing nucleoside triphosphate hydrolases"/>
    <property type="match status" value="1"/>
</dbReference>
<dbReference type="Pfam" id="PF00071">
    <property type="entry name" value="Ras"/>
    <property type="match status" value="1"/>
</dbReference>